<gene>
    <name evidence="2" type="ORF">D3H55_22400</name>
</gene>
<dbReference type="AlphaFoldDB" id="A0A3A1QMG8"/>
<comment type="caution">
    <text evidence="2">The sequence shown here is derived from an EMBL/GenBank/DDBJ whole genome shotgun (WGS) entry which is preliminary data.</text>
</comment>
<keyword evidence="3" id="KW-1185">Reference proteome</keyword>
<dbReference type="OrthoDB" id="2971634at2"/>
<feature type="transmembrane region" description="Helical" evidence="1">
    <location>
        <begin position="99"/>
        <end position="119"/>
    </location>
</feature>
<dbReference type="Proteomes" id="UP000265801">
    <property type="component" value="Unassembled WGS sequence"/>
</dbReference>
<proteinExistence type="predicted"/>
<protein>
    <submittedName>
        <fullName evidence="2">Uncharacterized protein</fullName>
    </submittedName>
</protein>
<evidence type="ECO:0000313" key="2">
    <source>
        <dbReference type="EMBL" id="RIW28009.1"/>
    </source>
</evidence>
<keyword evidence="1" id="KW-0472">Membrane</keyword>
<feature type="transmembrane region" description="Helical" evidence="1">
    <location>
        <begin position="42"/>
        <end position="62"/>
    </location>
</feature>
<feature type="transmembrane region" description="Helical" evidence="1">
    <location>
        <begin position="69"/>
        <end position="93"/>
    </location>
</feature>
<dbReference type="RefSeq" id="WP_119549544.1">
    <property type="nucleotide sequence ID" value="NZ_QXIR01000049.1"/>
</dbReference>
<keyword evidence="1" id="KW-1133">Transmembrane helix</keyword>
<name>A0A3A1QMG8_9BACI</name>
<dbReference type="EMBL" id="QXIR01000049">
    <property type="protein sequence ID" value="RIW28009.1"/>
    <property type="molecule type" value="Genomic_DNA"/>
</dbReference>
<keyword evidence="1" id="KW-0812">Transmembrane</keyword>
<reference evidence="2 3" key="1">
    <citation type="submission" date="2018-09" db="EMBL/GenBank/DDBJ databases">
        <title>Bacillus saliacetes sp. nov., isolated from Thai shrimp paste (Ka-pi).</title>
        <authorList>
            <person name="Daroonpunt R."/>
            <person name="Tanasupawat S."/>
            <person name="Yiamsombut S."/>
        </authorList>
    </citation>
    <scope>NUCLEOTIDE SEQUENCE [LARGE SCALE GENOMIC DNA]</scope>
    <source>
        <strain evidence="2 3">SKP7-4</strain>
    </source>
</reference>
<evidence type="ECO:0000256" key="1">
    <source>
        <dbReference type="SAM" id="Phobius"/>
    </source>
</evidence>
<organism evidence="2 3">
    <name type="scientific">Bacillus salacetis</name>
    <dbReference type="NCBI Taxonomy" id="2315464"/>
    <lineage>
        <taxon>Bacteria</taxon>
        <taxon>Bacillati</taxon>
        <taxon>Bacillota</taxon>
        <taxon>Bacilli</taxon>
        <taxon>Bacillales</taxon>
        <taxon>Bacillaceae</taxon>
        <taxon>Bacillus</taxon>
    </lineage>
</organism>
<sequence>MLRTILKVALSFLAGYLFINWCPVITLIRVSDMIVEFVLNPVRFFASSIAFMAAVLISAELIKNEASMILNLFQGNCSAEILVFPIHLAGVYYLSTIGLWQTMLLLSLSIVYGMISIDFSGNSRRTS</sequence>
<accession>A0A3A1QMG8</accession>
<evidence type="ECO:0000313" key="3">
    <source>
        <dbReference type="Proteomes" id="UP000265801"/>
    </source>
</evidence>
<feature type="transmembrane region" description="Helical" evidence="1">
    <location>
        <begin position="12"/>
        <end position="30"/>
    </location>
</feature>